<accession>A0ABT9LBS9</accession>
<comment type="caution">
    <text evidence="2">The sequence shown here is derived from an EMBL/GenBank/DDBJ whole genome shotgun (WGS) entry which is preliminary data.</text>
</comment>
<dbReference type="Proteomes" id="UP001231675">
    <property type="component" value="Unassembled WGS sequence"/>
</dbReference>
<evidence type="ECO:0000313" key="3">
    <source>
        <dbReference type="Proteomes" id="UP001231675"/>
    </source>
</evidence>
<protein>
    <submittedName>
        <fullName evidence="2">Uncharacterized protein</fullName>
    </submittedName>
</protein>
<evidence type="ECO:0000313" key="2">
    <source>
        <dbReference type="EMBL" id="MDP9681179.1"/>
    </source>
</evidence>
<organism evidence="2 3">
    <name type="scientific">Streptomyces griseoviridis</name>
    <dbReference type="NCBI Taxonomy" id="45398"/>
    <lineage>
        <taxon>Bacteria</taxon>
        <taxon>Bacillati</taxon>
        <taxon>Actinomycetota</taxon>
        <taxon>Actinomycetes</taxon>
        <taxon>Kitasatosporales</taxon>
        <taxon>Streptomycetaceae</taxon>
        <taxon>Streptomyces</taxon>
    </lineage>
</organism>
<sequence length="52" mass="5375">MGEGRARVLSPRRGGGGVRGHGRGGAGCQRRPPGTTENDGGPAGSRTVYWLR</sequence>
<name>A0ABT9LBS9_STRGD</name>
<feature type="compositionally biased region" description="Gly residues" evidence="1">
    <location>
        <begin position="13"/>
        <end position="27"/>
    </location>
</feature>
<feature type="region of interest" description="Disordered" evidence="1">
    <location>
        <begin position="1"/>
        <end position="52"/>
    </location>
</feature>
<keyword evidence="3" id="KW-1185">Reference proteome</keyword>
<reference evidence="2 3" key="1">
    <citation type="submission" date="2023-07" db="EMBL/GenBank/DDBJ databases">
        <title>Sequencing the genomes of 1000 actinobacteria strains.</title>
        <authorList>
            <person name="Klenk H.-P."/>
        </authorList>
    </citation>
    <scope>NUCLEOTIDE SEQUENCE [LARGE SCALE GENOMIC DNA]</scope>
    <source>
        <strain evidence="2 3">DSM 40229</strain>
    </source>
</reference>
<evidence type="ECO:0000256" key="1">
    <source>
        <dbReference type="SAM" id="MobiDB-lite"/>
    </source>
</evidence>
<gene>
    <name evidence="2" type="ORF">J2S47_001681</name>
</gene>
<proteinExistence type="predicted"/>
<dbReference type="EMBL" id="JAURUD010000001">
    <property type="protein sequence ID" value="MDP9681179.1"/>
    <property type="molecule type" value="Genomic_DNA"/>
</dbReference>